<dbReference type="InterPro" id="IPR016132">
    <property type="entry name" value="Phyto_chromo_attachment"/>
</dbReference>
<feature type="domain" description="Phytochrome chromophore attachment site" evidence="5">
    <location>
        <begin position="525"/>
        <end position="661"/>
    </location>
</feature>
<dbReference type="Pfam" id="PF01590">
    <property type="entry name" value="GAF"/>
    <property type="match status" value="3"/>
</dbReference>
<reference evidence="7 8" key="1">
    <citation type="journal article" date="2021" name="Int. J. Syst. Evol. Microbiol.">
        <title>Amazonocrinis nigriterrae gen. nov., sp. nov., Atlanticothrix silvestris gen. nov., sp. nov. and Dendronalium phyllosphericum gen. nov., sp. nov., nostocacean cyanobacteria from Brazilian environments.</title>
        <authorList>
            <person name="Alvarenga D.O."/>
            <person name="Andreote A.P.D."/>
            <person name="Branco L.H.Z."/>
            <person name="Delbaje E."/>
            <person name="Cruz R.B."/>
            <person name="Varani A.M."/>
            <person name="Fiore M.F."/>
        </authorList>
    </citation>
    <scope>NUCLEOTIDE SEQUENCE [LARGE SCALE GENOMIC DNA]</scope>
    <source>
        <strain evidence="7 8">CENA67</strain>
    </source>
</reference>
<keyword evidence="4" id="KW-0472">Membrane</keyword>
<feature type="domain" description="Phytochrome chromophore attachment site" evidence="5">
    <location>
        <begin position="353"/>
        <end position="489"/>
    </location>
</feature>
<dbReference type="SMART" id="SM00283">
    <property type="entry name" value="MA"/>
    <property type="match status" value="1"/>
</dbReference>
<evidence type="ECO:0000256" key="1">
    <source>
        <dbReference type="ARBA" id="ARBA00023224"/>
    </source>
</evidence>
<dbReference type="EMBL" id="JAECZC010000002">
    <property type="protein sequence ID" value="MBH8560950.1"/>
    <property type="molecule type" value="Genomic_DNA"/>
</dbReference>
<dbReference type="SUPFAM" id="SSF55781">
    <property type="entry name" value="GAF domain-like"/>
    <property type="match status" value="3"/>
</dbReference>
<dbReference type="SUPFAM" id="SSF58104">
    <property type="entry name" value="Methyl-accepting chemotaxis protein (MCP) signaling domain"/>
    <property type="match status" value="1"/>
</dbReference>
<keyword evidence="1 2" id="KW-0807">Transducer</keyword>
<dbReference type="GO" id="GO:0007165">
    <property type="term" value="P:signal transduction"/>
    <property type="evidence" value="ECO:0007669"/>
    <property type="project" value="UniProtKB-KW"/>
</dbReference>
<dbReference type="Pfam" id="PF00015">
    <property type="entry name" value="MCPsignal"/>
    <property type="match status" value="1"/>
</dbReference>
<dbReference type="InterPro" id="IPR029016">
    <property type="entry name" value="GAF-like_dom_sf"/>
</dbReference>
<evidence type="ECO:0000256" key="3">
    <source>
        <dbReference type="SAM" id="Coils"/>
    </source>
</evidence>
<comment type="caution">
    <text evidence="7">The sequence shown here is derived from an EMBL/GenBank/DDBJ whole genome shotgun (WGS) entry which is preliminary data.</text>
</comment>
<dbReference type="InterPro" id="IPR003018">
    <property type="entry name" value="GAF"/>
</dbReference>
<evidence type="ECO:0000259" key="6">
    <source>
        <dbReference type="PROSITE" id="PS50111"/>
    </source>
</evidence>
<evidence type="ECO:0000256" key="2">
    <source>
        <dbReference type="PROSITE-ProRule" id="PRU00284"/>
    </source>
</evidence>
<name>A0A8J7L6C4_9NOST</name>
<evidence type="ECO:0000259" key="5">
    <source>
        <dbReference type="PROSITE" id="PS50046"/>
    </source>
</evidence>
<sequence length="953" mass="106588">MTKFNNYPRRSQFVALWQQWSLKSKATVWAIALTMLPVLTVGIFNYFSNKSITEQFTQARQADPANLTEAEVALQNHQLFLLLETGVISVVTGAIAASIANGAIRPVVSAAKISSALVNRIRREDIGTRIRVEGNDELVALRANLDLIQNELQEVFSKQETEAERSQLLMYMTRRIHQALSQEDVLRTTVEEVRAAFRIDRVVIFRFDERGDGTFVEEAAAAGLPKILWATVVDPCFKEEYIKQYRQGRVRAINNIYQANISNCHIGLLERFAVKANIIAPIIKDDELFGLLIGHQCSAPRYWQQFEIDLFAQIATQVGFALDYAKFVEQIGTKAEQAQIMINITRKIRQSLNEEDVLKTTVEEIRKAIAADRVIVYGFDAEWYGTVIAEAVLPGFPKTLRANIKDPCFVEGYVEQYQAGRVQATNNIYEAGLSDCHINQLEPFAVKANLVAPILKDDKLFGLLIAHQCSAPRFWQQLEIDFFAQLAMQVGFALDHARLLQRIDAEGMQTQLLVEITRKIRQSLNEEDVLKTTVEEIRKAIATDRVIVYGFDAEWYGTVIAEAVLPGFPKTLRANIKDPCFVEGYVEQYQAGRVQATNNIYEAGLSDCHINQLEPFAVKANLVAPILKDDKLFGLLIAHQCSAPRQWEQSEIDFFAQLAMQVGFALDHARLLNQVDQAYASVESALQQQQQEKQALQLQVSELLRDSETVVRTLCAETLTQIKSVTSTQNQIQALANSTQKLLLTVEQGERQKQQFNDTVQDGQQSINQVAESISTTQITVTEAAARVKRLEQPSRQLLQTTNQINEVASQIKFHAMKLAFEATRAGEAGKEFAAIAEKVLALGQQLDADNTEIKSLVSEIYTVNNDTVALMEAGKQRAIALTQGVEETQQKLSQINAIAVQVYVLIEELTQAVTNQVETSEAATQSILEVASIANQTKEQAATVAKFLAKLR</sequence>
<dbReference type="InterPro" id="IPR004089">
    <property type="entry name" value="MCPsignal_dom"/>
</dbReference>
<dbReference type="Gene3D" id="1.10.287.950">
    <property type="entry name" value="Methyl-accepting chemotaxis protein"/>
    <property type="match status" value="1"/>
</dbReference>
<feature type="domain" description="Methyl-accepting transducer" evidence="6">
    <location>
        <begin position="696"/>
        <end position="932"/>
    </location>
</feature>
<dbReference type="AlphaFoldDB" id="A0A8J7L6C4"/>
<evidence type="ECO:0000313" key="8">
    <source>
        <dbReference type="Proteomes" id="UP000632766"/>
    </source>
</evidence>
<dbReference type="PROSITE" id="PS50046">
    <property type="entry name" value="PHYTOCHROME_2"/>
    <property type="match status" value="3"/>
</dbReference>
<dbReference type="RefSeq" id="WP_198122994.1">
    <property type="nucleotide sequence ID" value="NZ_JAECZC010000002.1"/>
</dbReference>
<feature type="transmembrane region" description="Helical" evidence="4">
    <location>
        <begin position="26"/>
        <end position="47"/>
    </location>
</feature>
<keyword evidence="4" id="KW-1133">Transmembrane helix</keyword>
<organism evidence="7 8">
    <name type="scientific">Amazonocrinis nigriterrae CENA67</name>
    <dbReference type="NCBI Taxonomy" id="2794033"/>
    <lineage>
        <taxon>Bacteria</taxon>
        <taxon>Bacillati</taxon>
        <taxon>Cyanobacteriota</taxon>
        <taxon>Cyanophyceae</taxon>
        <taxon>Nostocales</taxon>
        <taxon>Nostocaceae</taxon>
        <taxon>Amazonocrinis</taxon>
        <taxon>Amazonocrinis nigriterrae</taxon>
    </lineage>
</organism>
<feature type="coiled-coil region" evidence="3">
    <location>
        <begin position="672"/>
        <end position="706"/>
    </location>
</feature>
<dbReference type="SMART" id="SM00065">
    <property type="entry name" value="GAF"/>
    <property type="match status" value="3"/>
</dbReference>
<gene>
    <name evidence="7" type="ORF">I8748_01925</name>
</gene>
<accession>A0A8J7L6C4</accession>
<keyword evidence="3" id="KW-0175">Coiled coil</keyword>
<dbReference type="Gene3D" id="3.30.450.40">
    <property type="match status" value="4"/>
</dbReference>
<keyword evidence="8" id="KW-1185">Reference proteome</keyword>
<evidence type="ECO:0000256" key="4">
    <source>
        <dbReference type="SAM" id="Phobius"/>
    </source>
</evidence>
<dbReference type="GO" id="GO:0016020">
    <property type="term" value="C:membrane"/>
    <property type="evidence" value="ECO:0007669"/>
    <property type="project" value="InterPro"/>
</dbReference>
<keyword evidence="4" id="KW-0812">Transmembrane</keyword>
<dbReference type="PROSITE" id="PS50111">
    <property type="entry name" value="CHEMOTAXIS_TRANSDUC_2"/>
    <property type="match status" value="1"/>
</dbReference>
<evidence type="ECO:0000313" key="7">
    <source>
        <dbReference type="EMBL" id="MBH8560950.1"/>
    </source>
</evidence>
<proteinExistence type="predicted"/>
<dbReference type="PANTHER" id="PTHR32089">
    <property type="entry name" value="METHYL-ACCEPTING CHEMOTAXIS PROTEIN MCPB"/>
    <property type="match status" value="1"/>
</dbReference>
<dbReference type="PANTHER" id="PTHR32089:SF114">
    <property type="entry name" value="METHYL-ACCEPTING CHEMOTAXIS PROTEIN MCPB"/>
    <property type="match status" value="1"/>
</dbReference>
<feature type="domain" description="Phytochrome chromophore attachment site" evidence="5">
    <location>
        <begin position="181"/>
        <end position="317"/>
    </location>
</feature>
<protein>
    <submittedName>
        <fullName evidence="7">GAF domain-containing protein</fullName>
    </submittedName>
</protein>
<dbReference type="Proteomes" id="UP000632766">
    <property type="component" value="Unassembled WGS sequence"/>
</dbReference>